<evidence type="ECO:0000259" key="3">
    <source>
        <dbReference type="Pfam" id="PF20511"/>
    </source>
</evidence>
<dbReference type="InterPro" id="IPR046457">
    <property type="entry name" value="PMI_typeI_cat"/>
</dbReference>
<dbReference type="PANTHER" id="PTHR42742">
    <property type="entry name" value="TRANSCRIPTIONAL REPRESSOR MPRA"/>
    <property type="match status" value="1"/>
</dbReference>
<dbReference type="CDD" id="cd07010">
    <property type="entry name" value="cupin_PMI_type_I_N_bac"/>
    <property type="match status" value="1"/>
</dbReference>
<proteinExistence type="predicted"/>
<dbReference type="STRING" id="361183.AMC99_02171"/>
<dbReference type="Pfam" id="PF20511">
    <property type="entry name" value="PMI_typeI_cat"/>
    <property type="match status" value="1"/>
</dbReference>
<dbReference type="Gene3D" id="2.60.120.10">
    <property type="entry name" value="Jelly Rolls"/>
    <property type="match status" value="1"/>
</dbReference>
<dbReference type="PANTHER" id="PTHR42742:SF3">
    <property type="entry name" value="FRUCTOKINASE"/>
    <property type="match status" value="1"/>
</dbReference>
<feature type="domain" description="Phosphomannose isomerase type I catalytic" evidence="3">
    <location>
        <begin position="29"/>
        <end position="69"/>
    </location>
</feature>
<dbReference type="InterPro" id="IPR011051">
    <property type="entry name" value="RmlC_Cupin_sf"/>
</dbReference>
<evidence type="ECO:0000313" key="5">
    <source>
        <dbReference type="Proteomes" id="UP000057938"/>
    </source>
</evidence>
<dbReference type="GO" id="GO:0008270">
    <property type="term" value="F:zinc ion binding"/>
    <property type="evidence" value="ECO:0007669"/>
    <property type="project" value="InterPro"/>
</dbReference>
<dbReference type="PATRIC" id="fig|361183.4.peg.2132"/>
<dbReference type="EMBL" id="CP012669">
    <property type="protein sequence ID" value="ALE17450.1"/>
    <property type="molecule type" value="Genomic_DNA"/>
</dbReference>
<dbReference type="SUPFAM" id="SSF51182">
    <property type="entry name" value="RmlC-like cupins"/>
    <property type="match status" value="1"/>
</dbReference>
<evidence type="ECO:0000313" key="4">
    <source>
        <dbReference type="EMBL" id="ALE17450.1"/>
    </source>
</evidence>
<evidence type="ECO:0000256" key="2">
    <source>
        <dbReference type="ARBA" id="ARBA00022833"/>
    </source>
</evidence>
<dbReference type="GO" id="GO:0004476">
    <property type="term" value="F:mannose-6-phosphate isomerase activity"/>
    <property type="evidence" value="ECO:0007669"/>
    <property type="project" value="UniProtKB-EC"/>
</dbReference>
<dbReference type="AlphaFoldDB" id="A0A0M4MX51"/>
<sequence>MSLEILPRHFVEKPWGQTGLPAHFGGRSESVGEIWFDRAGESLPLLCKWLFTSEKLSVQVHPDNTQAAARGLQSGKEECWIVTAAEPGARLGIGLTRSLSDNELREASLSGEIETLLDWKPVKPGDWFYIPAGTIHAIGSGVQLVEIQQNADITYRLYDYGRPRELHLDEGVAVSRAEIYDGPHGTMSGVAGLHRLFEGPFFDIHYLNGTADLSAFGDANGYFVPLRGSYRSSAGSIEVGDTAYGSVAEVSGGSDGDLLLIATAR</sequence>
<reference evidence="4 5" key="1">
    <citation type="submission" date="2015-09" db="EMBL/GenBank/DDBJ databases">
        <title>Complete genome sequence of a benzo[a]pyrene-degrading bacterium Altererythrobacter epoxidivorans CGMCC 1.7731T.</title>
        <authorList>
            <person name="Li Z."/>
            <person name="Cheng H."/>
            <person name="Huo Y."/>
            <person name="Xu X."/>
        </authorList>
    </citation>
    <scope>NUCLEOTIDE SEQUENCE [LARGE SCALE GENOMIC DNA]</scope>
    <source>
        <strain evidence="4 5">CGMCC 1.7731</strain>
    </source>
</reference>
<dbReference type="InterPro" id="IPR051804">
    <property type="entry name" value="Carb_Metab_Reg_Kinase/Isom"/>
</dbReference>
<gene>
    <name evidence="4" type="ORF">AMC99_02171</name>
</gene>
<evidence type="ECO:0000256" key="1">
    <source>
        <dbReference type="ARBA" id="ARBA00022723"/>
    </source>
</evidence>
<name>A0A0M4MX51_9SPHN</name>
<dbReference type="Proteomes" id="UP000057938">
    <property type="component" value="Chromosome"/>
</dbReference>
<accession>A0A0M4MX51</accession>
<dbReference type="EC" id="5.3.1.8" evidence="4"/>
<organism evidence="4 5">
    <name type="scientific">Altererythrobacter epoxidivorans</name>
    <dbReference type="NCBI Taxonomy" id="361183"/>
    <lineage>
        <taxon>Bacteria</taxon>
        <taxon>Pseudomonadati</taxon>
        <taxon>Pseudomonadota</taxon>
        <taxon>Alphaproteobacteria</taxon>
        <taxon>Sphingomonadales</taxon>
        <taxon>Erythrobacteraceae</taxon>
        <taxon>Altererythrobacter</taxon>
    </lineage>
</organism>
<protein>
    <submittedName>
        <fullName evidence="4">Mannose-6-phosphate isomerase</fullName>
        <ecNumber evidence="4">5.3.1.8</ecNumber>
    </submittedName>
</protein>
<keyword evidence="5" id="KW-1185">Reference proteome</keyword>
<dbReference type="RefSeq" id="WP_198143519.1">
    <property type="nucleotide sequence ID" value="NZ_CP012669.1"/>
</dbReference>
<keyword evidence="2" id="KW-0862">Zinc</keyword>
<dbReference type="InterPro" id="IPR014710">
    <property type="entry name" value="RmlC-like_jellyroll"/>
</dbReference>
<keyword evidence="1" id="KW-0479">Metal-binding</keyword>
<keyword evidence="4" id="KW-0413">Isomerase</keyword>
<dbReference type="KEGG" id="aep:AMC99_02171"/>